<protein>
    <submittedName>
        <fullName evidence="1">Uncharacterized protein</fullName>
    </submittedName>
</protein>
<comment type="caution">
    <text evidence="1">The sequence shown here is derived from an EMBL/GenBank/DDBJ whole genome shotgun (WGS) entry which is preliminary data.</text>
</comment>
<evidence type="ECO:0000313" key="2">
    <source>
        <dbReference type="Proteomes" id="UP001497535"/>
    </source>
</evidence>
<keyword evidence="2" id="KW-1185">Reference proteome</keyword>
<proteinExistence type="predicted"/>
<sequence length="70" mass="8390">MVINDSSHRAKKIGIKTHMSWEILFVYGLLALLWLRALLGYFFHFGWPLIYLHFKIHLFIRSIFILKCVL</sequence>
<dbReference type="EMBL" id="CAVMJV010000015">
    <property type="protein sequence ID" value="CAK5054044.1"/>
    <property type="molecule type" value="Genomic_DNA"/>
</dbReference>
<gene>
    <name evidence="1" type="ORF">MENTE1834_LOCUS14295</name>
</gene>
<dbReference type="Proteomes" id="UP001497535">
    <property type="component" value="Unassembled WGS sequence"/>
</dbReference>
<evidence type="ECO:0000313" key="1">
    <source>
        <dbReference type="EMBL" id="CAK5054044.1"/>
    </source>
</evidence>
<accession>A0ACB0YMS9</accession>
<reference evidence="1" key="1">
    <citation type="submission" date="2023-11" db="EMBL/GenBank/DDBJ databases">
        <authorList>
            <person name="Poullet M."/>
        </authorList>
    </citation>
    <scope>NUCLEOTIDE SEQUENCE</scope>
    <source>
        <strain evidence="1">E1834</strain>
    </source>
</reference>
<organism evidence="1 2">
    <name type="scientific">Meloidogyne enterolobii</name>
    <name type="common">Root-knot nematode worm</name>
    <name type="synonym">Meloidogyne mayaguensis</name>
    <dbReference type="NCBI Taxonomy" id="390850"/>
    <lineage>
        <taxon>Eukaryota</taxon>
        <taxon>Metazoa</taxon>
        <taxon>Ecdysozoa</taxon>
        <taxon>Nematoda</taxon>
        <taxon>Chromadorea</taxon>
        <taxon>Rhabditida</taxon>
        <taxon>Tylenchina</taxon>
        <taxon>Tylenchomorpha</taxon>
        <taxon>Tylenchoidea</taxon>
        <taxon>Meloidogynidae</taxon>
        <taxon>Meloidogyninae</taxon>
        <taxon>Meloidogyne</taxon>
    </lineage>
</organism>
<name>A0ACB0YMS9_MELEN</name>